<dbReference type="eggNOG" id="KOG3105">
    <property type="taxonomic scope" value="Eukaryota"/>
</dbReference>
<dbReference type="Gene3D" id="1.10.10.60">
    <property type="entry name" value="Homeodomain-like"/>
    <property type="match status" value="2"/>
</dbReference>
<dbReference type="UCSC" id="Y48G1C.6">
    <property type="organism name" value="c. elegans"/>
</dbReference>
<dbReference type="KEGG" id="cel:CELE_Y48G1C.6"/>
<dbReference type="InterPro" id="IPR009057">
    <property type="entry name" value="Homeodomain-like_sf"/>
</dbReference>
<dbReference type="PROSITE" id="PS51253">
    <property type="entry name" value="HTH_CENPB"/>
    <property type="match status" value="1"/>
</dbReference>
<keyword evidence="6" id="KW-1185">Reference proteome</keyword>
<keyword evidence="2" id="KW-0238">DNA-binding</keyword>
<name>Q9N3P2_CAEEL</name>
<feature type="compositionally biased region" description="Basic and acidic residues" evidence="3">
    <location>
        <begin position="204"/>
        <end position="213"/>
    </location>
</feature>
<dbReference type="AlphaFoldDB" id="Q9N3P2"/>
<dbReference type="GO" id="GO:0005634">
    <property type="term" value="C:nucleus"/>
    <property type="evidence" value="ECO:0007669"/>
    <property type="project" value="UniProtKB-SubCell"/>
</dbReference>
<evidence type="ECO:0000313" key="7">
    <source>
        <dbReference type="WormBase" id="Y48G1C.6"/>
    </source>
</evidence>
<feature type="region of interest" description="Disordered" evidence="3">
    <location>
        <begin position="177"/>
        <end position="223"/>
    </location>
</feature>
<dbReference type="PANTHER" id="PTHR19303">
    <property type="entry name" value="TRANSPOSON"/>
    <property type="match status" value="1"/>
</dbReference>
<evidence type="ECO:0000313" key="6">
    <source>
        <dbReference type="Proteomes" id="UP000001940"/>
    </source>
</evidence>
<dbReference type="InterPro" id="IPR018586">
    <property type="entry name" value="Brinker_DNA-bd"/>
</dbReference>
<comment type="subcellular location">
    <subcellularLocation>
        <location evidence="1">Nucleus</location>
    </subcellularLocation>
</comment>
<dbReference type="EMBL" id="BX284601">
    <property type="protein sequence ID" value="CCD71726.1"/>
    <property type="molecule type" value="Genomic_DNA"/>
</dbReference>
<dbReference type="OMA" id="FRASNAW"/>
<organism evidence="5 6">
    <name type="scientific">Caenorhabditis elegans</name>
    <dbReference type="NCBI Taxonomy" id="6239"/>
    <lineage>
        <taxon>Eukaryota</taxon>
        <taxon>Metazoa</taxon>
        <taxon>Ecdysozoa</taxon>
        <taxon>Nematoda</taxon>
        <taxon>Chromadorea</taxon>
        <taxon>Rhabditida</taxon>
        <taxon>Rhabditina</taxon>
        <taxon>Rhabditomorpha</taxon>
        <taxon>Rhabditoidea</taxon>
        <taxon>Rhabditidae</taxon>
        <taxon>Peloderinae</taxon>
        <taxon>Caenorhabditis</taxon>
    </lineage>
</organism>
<dbReference type="AGR" id="WB:WBGene00021679"/>
<dbReference type="PANTHER" id="PTHR19303:SF73">
    <property type="entry name" value="PROTEIN PDC2"/>
    <property type="match status" value="1"/>
</dbReference>
<dbReference type="Proteomes" id="UP000001940">
    <property type="component" value="Chromosome I"/>
</dbReference>
<dbReference type="RefSeq" id="NP_490670.1">
    <property type="nucleotide sequence ID" value="NM_058269.3"/>
</dbReference>
<dbReference type="PhylomeDB" id="Q9N3P2"/>
<accession>Q9N3P2</accession>
<dbReference type="OrthoDB" id="271628at2759"/>
<dbReference type="SMART" id="SM00674">
    <property type="entry name" value="CENPB"/>
    <property type="match status" value="1"/>
</dbReference>
<proteinExistence type="predicted"/>
<dbReference type="WormBase" id="Y48G1C.6">
    <property type="protein sequence ID" value="CE22175"/>
    <property type="gene ID" value="WBGene00021679"/>
</dbReference>
<dbReference type="Bgee" id="WBGene00021679">
    <property type="expression patterns" value="Expressed in germ line (C elegans) and 4 other cell types or tissues"/>
</dbReference>
<evidence type="ECO:0000256" key="2">
    <source>
        <dbReference type="ARBA" id="ARBA00023125"/>
    </source>
</evidence>
<evidence type="ECO:0000256" key="1">
    <source>
        <dbReference type="ARBA" id="ARBA00004123"/>
    </source>
</evidence>
<dbReference type="CTD" id="171597"/>
<protein>
    <submittedName>
        <fullName evidence="5">HTH CENPB-type domain-containing protein</fullName>
    </submittedName>
</protein>
<evidence type="ECO:0000256" key="3">
    <source>
        <dbReference type="SAM" id="MobiDB-lite"/>
    </source>
</evidence>
<dbReference type="Pfam" id="PF09607">
    <property type="entry name" value="BrkDBD"/>
    <property type="match status" value="1"/>
</dbReference>
<dbReference type="InterPro" id="IPR006600">
    <property type="entry name" value="HTH_CenpB_DNA-bd_dom"/>
</dbReference>
<dbReference type="STRING" id="6239.Y48G1C.6.1"/>
<dbReference type="SUPFAM" id="SSF46689">
    <property type="entry name" value="Homeodomain-like"/>
    <property type="match status" value="2"/>
</dbReference>
<dbReference type="InParanoid" id="Q9N3P2"/>
<gene>
    <name evidence="5" type="ORF">CELE_Y48G1C.6</name>
    <name evidence="5 7" type="ORF">Y48G1C.6</name>
</gene>
<evidence type="ECO:0000313" key="5">
    <source>
        <dbReference type="EMBL" id="CCD71726.1"/>
    </source>
</evidence>
<feature type="domain" description="HTH CENPB-type" evidence="4">
    <location>
        <begin position="74"/>
        <end position="142"/>
    </location>
</feature>
<dbReference type="InterPro" id="IPR050863">
    <property type="entry name" value="CenT-Element_Derived"/>
</dbReference>
<evidence type="ECO:0000259" key="4">
    <source>
        <dbReference type="PROSITE" id="PS51253"/>
    </source>
</evidence>
<dbReference type="HOGENOM" id="CLU_1241104_0_0_1"/>
<dbReference type="GeneID" id="171597"/>
<dbReference type="PaxDb" id="6239-Y48G1C.6"/>
<sequence length="223" mass="25331">MSEIPTEVPVKTRKRTYDLKFKLHAINYALEHKNISKAAKDLNVNRQNIQQWIAQKAEIEKQLEDNGSTATKRLSGGGRPLKYDDVDKELIKWVHDQRKEKQRVTRRIIGETAKKISQNSDFKASRGWLDKFMCRHNLSTRRARTEPGDLMQTLVDILLRQTSSDDGEEDPMISFIKSCIPSGEDPLEGEDQAASSSVQVPKVLAEENGHESDSDQSIVDVND</sequence>
<dbReference type="Pfam" id="PF03221">
    <property type="entry name" value="HTH_Tnp_Tc5"/>
    <property type="match status" value="1"/>
</dbReference>
<dbReference type="FunCoup" id="Q9N3P2">
    <property type="interactions" value="2"/>
</dbReference>
<dbReference type="SMR" id="Q9N3P2"/>
<dbReference type="GO" id="GO:0003677">
    <property type="term" value="F:DNA binding"/>
    <property type="evidence" value="ECO:0007669"/>
    <property type="project" value="UniProtKB-KW"/>
</dbReference>
<reference evidence="5 6" key="1">
    <citation type="journal article" date="1998" name="Science">
        <title>Genome sequence of the nematode C. elegans: a platform for investigating biology.</title>
        <authorList>
            <consortium name="The C. elegans sequencing consortium"/>
            <person name="Sulson J.E."/>
            <person name="Waterston R."/>
        </authorList>
    </citation>
    <scope>NUCLEOTIDE SEQUENCE [LARGE SCALE GENOMIC DNA]</scope>
    <source>
        <strain evidence="5 6">Bristol N2</strain>
    </source>
</reference>